<dbReference type="GO" id="GO:0019752">
    <property type="term" value="P:carboxylic acid metabolic process"/>
    <property type="evidence" value="ECO:0007669"/>
    <property type="project" value="UniProtKB-ARBA"/>
</dbReference>
<dbReference type="GO" id="GO:0046872">
    <property type="term" value="F:metal ion binding"/>
    <property type="evidence" value="ECO:0007669"/>
    <property type="project" value="UniProtKB-KW"/>
</dbReference>
<dbReference type="AlphaFoldDB" id="W0SGW3"/>
<dbReference type="InterPro" id="IPR051121">
    <property type="entry name" value="FAH"/>
</dbReference>
<evidence type="ECO:0000313" key="7">
    <source>
        <dbReference type="Proteomes" id="UP000031637"/>
    </source>
</evidence>
<organism evidence="6 7">
    <name type="scientific">Sulfuritalea hydrogenivorans sk43H</name>
    <dbReference type="NCBI Taxonomy" id="1223802"/>
    <lineage>
        <taxon>Bacteria</taxon>
        <taxon>Pseudomonadati</taxon>
        <taxon>Pseudomonadota</taxon>
        <taxon>Betaproteobacteria</taxon>
        <taxon>Nitrosomonadales</taxon>
        <taxon>Sterolibacteriaceae</taxon>
        <taxon>Sulfuritalea</taxon>
    </lineage>
</organism>
<evidence type="ECO:0000259" key="5">
    <source>
        <dbReference type="Pfam" id="PF01557"/>
    </source>
</evidence>
<dbReference type="Proteomes" id="UP000031637">
    <property type="component" value="Chromosome"/>
</dbReference>
<dbReference type="GO" id="GO:0016787">
    <property type="term" value="F:hydrolase activity"/>
    <property type="evidence" value="ECO:0007669"/>
    <property type="project" value="UniProtKB-KW"/>
</dbReference>
<dbReference type="SUPFAM" id="SSF56529">
    <property type="entry name" value="FAH"/>
    <property type="match status" value="1"/>
</dbReference>
<evidence type="ECO:0000256" key="1">
    <source>
        <dbReference type="ARBA" id="ARBA00001946"/>
    </source>
</evidence>
<dbReference type="GO" id="GO:0016853">
    <property type="term" value="F:isomerase activity"/>
    <property type="evidence" value="ECO:0007669"/>
    <property type="project" value="UniProtKB-KW"/>
</dbReference>
<name>W0SGW3_9PROT</name>
<reference evidence="6 7" key="1">
    <citation type="journal article" date="2014" name="Syst. Appl. Microbiol.">
        <title>Complete genomes of freshwater sulfur oxidizers Sulfuricella denitrificans skB26 and Sulfuritalea hydrogenivorans sk43H: genetic insights into the sulfur oxidation pathway of betaproteobacteria.</title>
        <authorList>
            <person name="Watanabe T."/>
            <person name="Kojima H."/>
            <person name="Fukui M."/>
        </authorList>
    </citation>
    <scope>NUCLEOTIDE SEQUENCE [LARGE SCALE GENOMIC DNA]</scope>
    <source>
        <strain evidence="6">DSM22779</strain>
    </source>
</reference>
<dbReference type="PANTHER" id="PTHR42796">
    <property type="entry name" value="FUMARYLACETOACETATE HYDROLASE DOMAIN-CONTAINING PROTEIN 2A-RELATED"/>
    <property type="match status" value="1"/>
</dbReference>
<dbReference type="PANTHER" id="PTHR42796:SF4">
    <property type="entry name" value="FUMARYLACETOACETATE HYDROLASE DOMAIN-CONTAINING PROTEIN 2A"/>
    <property type="match status" value="1"/>
</dbReference>
<gene>
    <name evidence="6" type="ORF">SUTH_02745</name>
</gene>
<keyword evidence="7" id="KW-1185">Reference proteome</keyword>
<accession>W0SGW3</accession>
<evidence type="ECO:0000313" key="6">
    <source>
        <dbReference type="EMBL" id="BAO30524.1"/>
    </source>
</evidence>
<dbReference type="EMBL" id="AP012547">
    <property type="protein sequence ID" value="BAO30524.1"/>
    <property type="molecule type" value="Genomic_DNA"/>
</dbReference>
<dbReference type="InterPro" id="IPR036663">
    <property type="entry name" value="Fumarylacetoacetase_C_sf"/>
</dbReference>
<dbReference type="KEGG" id="shd:SUTH_02745"/>
<proteinExistence type="inferred from homology"/>
<dbReference type="OrthoDB" id="9805307at2"/>
<protein>
    <submittedName>
        <fullName evidence="6">5-carboxymethyl-2-hydroxymuconate delta-isomerase</fullName>
    </submittedName>
</protein>
<dbReference type="RefSeq" id="WP_041099991.1">
    <property type="nucleotide sequence ID" value="NZ_AP012547.1"/>
</dbReference>
<dbReference type="Pfam" id="PF01557">
    <property type="entry name" value="FAA_hydrolase"/>
    <property type="match status" value="1"/>
</dbReference>
<dbReference type="FunFam" id="3.90.850.10:FF:000002">
    <property type="entry name" value="2-hydroxyhepta-2,4-diene-1,7-dioate isomerase"/>
    <property type="match status" value="1"/>
</dbReference>
<dbReference type="Gene3D" id="3.90.850.10">
    <property type="entry name" value="Fumarylacetoacetase-like, C-terminal domain"/>
    <property type="match status" value="1"/>
</dbReference>
<evidence type="ECO:0000256" key="4">
    <source>
        <dbReference type="ARBA" id="ARBA00022801"/>
    </source>
</evidence>
<comment type="similarity">
    <text evidence="2">Belongs to the FAH family.</text>
</comment>
<dbReference type="InterPro" id="IPR011234">
    <property type="entry name" value="Fumarylacetoacetase-like_C"/>
</dbReference>
<evidence type="ECO:0000256" key="3">
    <source>
        <dbReference type="ARBA" id="ARBA00022723"/>
    </source>
</evidence>
<dbReference type="HOGENOM" id="CLU_028458_3_4_4"/>
<evidence type="ECO:0000256" key="2">
    <source>
        <dbReference type="ARBA" id="ARBA00010211"/>
    </source>
</evidence>
<keyword evidence="4" id="KW-0378">Hydrolase</keyword>
<feature type="domain" description="Fumarylacetoacetase-like C-terminal" evidence="5">
    <location>
        <begin position="72"/>
        <end position="275"/>
    </location>
</feature>
<keyword evidence="3" id="KW-0479">Metal-binding</keyword>
<comment type="cofactor">
    <cofactor evidence="1">
        <name>Mg(2+)</name>
        <dbReference type="ChEBI" id="CHEBI:18420"/>
    </cofactor>
</comment>
<dbReference type="STRING" id="1223802.SUTH_02745"/>
<sequence>MKLVRFGSRGREKPGLIAADGSLRDLSGYVADIGWNELSPAGQKRLRALDARALPKVRGTPRFGVPFTGISKIVGIGLNYRAHALEAKMPIPTEPVVFMKATTCITGPFDPILKPVDSTKLDWEVELGLVIGRETRQVSEARALDHVAGYCAFHDVSERAFQLERGGQWDKGKGCDSFGPIGPWLVTKDEVADPQALRLWLDVNGERMQDSSTADMIFSCAEIVSYLSRFMTLLPGDVICTGTPQGVGIGRGRFLQVGDRVRLGVEGLGEQEQTVIATRQAGSRR</sequence>
<keyword evidence="6" id="KW-0413">Isomerase</keyword>